<evidence type="ECO:0000256" key="5">
    <source>
        <dbReference type="ARBA" id="ARBA00023002"/>
    </source>
</evidence>
<dbReference type="FunFam" id="3.40.50.720:FF:000031">
    <property type="entry name" value="Glutamyl-tRNA reductase"/>
    <property type="match status" value="1"/>
</dbReference>
<feature type="binding site" evidence="9 12">
    <location>
        <begin position="189"/>
        <end position="194"/>
    </location>
    <ligand>
        <name>NADP(+)</name>
        <dbReference type="ChEBI" id="CHEBI:58349"/>
    </ligand>
</feature>
<dbReference type="Pfam" id="PF00745">
    <property type="entry name" value="GlutR_dimer"/>
    <property type="match status" value="1"/>
</dbReference>
<evidence type="ECO:0000259" key="17">
    <source>
        <dbReference type="Pfam" id="PF05201"/>
    </source>
</evidence>
<dbReference type="PROSITE" id="PS00747">
    <property type="entry name" value="GLUTR"/>
    <property type="match status" value="1"/>
</dbReference>
<dbReference type="Proteomes" id="UP000295735">
    <property type="component" value="Unassembled WGS sequence"/>
</dbReference>
<dbReference type="InterPro" id="IPR000343">
    <property type="entry name" value="4pyrrol_synth_GluRdtase"/>
</dbReference>
<comment type="function">
    <text evidence="9">Catalyzes the NADPH-dependent reduction of glutamyl-tRNA(Glu) to glutamate 1-semialdehyde (GSA).</text>
</comment>
<dbReference type="EC" id="1.2.1.70" evidence="3 9"/>
<dbReference type="HAMAP" id="MF_00087">
    <property type="entry name" value="Glu_tRNA_reductase"/>
    <property type="match status" value="1"/>
</dbReference>
<protein>
    <recommendedName>
        <fullName evidence="8 9">Glutamyl-tRNA reductase</fullName>
        <shortName evidence="9">GluTR</shortName>
        <ecNumber evidence="3 9">1.2.1.70</ecNumber>
    </recommendedName>
</protein>
<feature type="domain" description="Glutamyl-tRNA reductase N-terminal" evidence="17">
    <location>
        <begin position="6"/>
        <end position="156"/>
    </location>
</feature>
<dbReference type="InterPro" id="IPR015895">
    <property type="entry name" value="4pyrrol_synth_GluRdtase_N"/>
</dbReference>
<dbReference type="PANTHER" id="PTHR43013:SF1">
    <property type="entry name" value="GLUTAMYL-TRNA REDUCTASE"/>
    <property type="match status" value="1"/>
</dbReference>
<dbReference type="FunFam" id="3.30.460.30:FF:000001">
    <property type="entry name" value="Glutamyl-tRNA reductase"/>
    <property type="match status" value="1"/>
</dbReference>
<evidence type="ECO:0000256" key="7">
    <source>
        <dbReference type="ARBA" id="ARBA00047464"/>
    </source>
</evidence>
<feature type="domain" description="Quinate/shikimate 5-dehydrogenase/glutamyl-tRNA reductase" evidence="16">
    <location>
        <begin position="171"/>
        <end position="305"/>
    </location>
</feature>
<dbReference type="PIRSF" id="PIRSF000445">
    <property type="entry name" value="4pyrrol_synth_GluRdtase"/>
    <property type="match status" value="1"/>
</dbReference>
<dbReference type="PANTHER" id="PTHR43013">
    <property type="entry name" value="GLUTAMYL-TRNA REDUCTASE"/>
    <property type="match status" value="1"/>
</dbReference>
<dbReference type="Proteomes" id="UP001057381">
    <property type="component" value="Chromosome"/>
</dbReference>
<dbReference type="NCBIfam" id="TIGR01035">
    <property type="entry name" value="hemA"/>
    <property type="match status" value="1"/>
</dbReference>
<comment type="subunit">
    <text evidence="9">Homodimer.</text>
</comment>
<reference evidence="19" key="2">
    <citation type="submission" date="2021-04" db="EMBL/GenBank/DDBJ databases">
        <title>Complete Genome Sequences of Macrococcus spp. from dog and cattle.</title>
        <authorList>
            <person name="Schwendener S."/>
            <person name="Perreten V."/>
        </authorList>
    </citation>
    <scope>NUCLEOTIDE SEQUENCE</scope>
    <source>
        <strain evidence="19">Epi0143-OL</strain>
    </source>
</reference>
<keyword evidence="6 9" id="KW-0627">Porphyrin biosynthesis</keyword>
<dbReference type="InterPro" id="IPR036453">
    <property type="entry name" value="GluRdtase_dimer_dom_sf"/>
</dbReference>
<dbReference type="EMBL" id="SCWC02000002">
    <property type="protein sequence ID" value="KAA1039984.1"/>
    <property type="molecule type" value="Genomic_DNA"/>
</dbReference>
<dbReference type="GO" id="GO:0050661">
    <property type="term" value="F:NADP binding"/>
    <property type="evidence" value="ECO:0007669"/>
    <property type="project" value="InterPro"/>
</dbReference>
<comment type="domain">
    <text evidence="9">Possesses an unusual extended V-shaped dimeric structure with each monomer consisting of three distinct domains arranged along a curved 'spinal' alpha-helix. The N-terminal catalytic domain specifically recognizes the glutamate moiety of the substrate. The second domain is the NADPH-binding domain, and the third C-terminal domain is responsible for dimerization.</text>
</comment>
<keyword evidence="20" id="KW-1185">Reference proteome</keyword>
<evidence type="ECO:0000259" key="16">
    <source>
        <dbReference type="Pfam" id="PF01488"/>
    </source>
</evidence>
<evidence type="ECO:0000256" key="8">
    <source>
        <dbReference type="ARBA" id="ARBA00068659"/>
    </source>
</evidence>
<dbReference type="Pfam" id="PF05201">
    <property type="entry name" value="GlutR_N"/>
    <property type="match status" value="1"/>
</dbReference>
<dbReference type="SUPFAM" id="SSF69075">
    <property type="entry name" value="Glutamyl tRNA-reductase dimerization domain"/>
    <property type="match status" value="1"/>
</dbReference>
<dbReference type="InterPro" id="IPR018214">
    <property type="entry name" value="GluRdtase_CS"/>
</dbReference>
<organism evidence="19 21">
    <name type="scientific">Macrococcus equipercicus</name>
    <dbReference type="NCBI Taxonomy" id="69967"/>
    <lineage>
        <taxon>Bacteria</taxon>
        <taxon>Bacillati</taxon>
        <taxon>Bacillota</taxon>
        <taxon>Bacilli</taxon>
        <taxon>Bacillales</taxon>
        <taxon>Staphylococcaceae</taxon>
        <taxon>Macrococcus</taxon>
    </lineage>
</organism>
<feature type="binding site" evidence="9 11">
    <location>
        <begin position="49"/>
        <end position="52"/>
    </location>
    <ligand>
        <name>substrate</name>
    </ligand>
</feature>
<evidence type="ECO:0000256" key="9">
    <source>
        <dbReference type="HAMAP-Rule" id="MF_00087"/>
    </source>
</evidence>
<feature type="binding site" evidence="9 11">
    <location>
        <position position="109"/>
    </location>
    <ligand>
        <name>substrate</name>
    </ligand>
</feature>
<comment type="catalytic activity">
    <reaction evidence="7 9 14">
        <text>(S)-4-amino-5-oxopentanoate + tRNA(Glu) + NADP(+) = L-glutamyl-tRNA(Glu) + NADPH + H(+)</text>
        <dbReference type="Rhea" id="RHEA:12344"/>
        <dbReference type="Rhea" id="RHEA-COMP:9663"/>
        <dbReference type="Rhea" id="RHEA-COMP:9680"/>
        <dbReference type="ChEBI" id="CHEBI:15378"/>
        <dbReference type="ChEBI" id="CHEBI:57501"/>
        <dbReference type="ChEBI" id="CHEBI:57783"/>
        <dbReference type="ChEBI" id="CHEBI:58349"/>
        <dbReference type="ChEBI" id="CHEBI:78442"/>
        <dbReference type="ChEBI" id="CHEBI:78520"/>
        <dbReference type="EC" id="1.2.1.70"/>
    </reaction>
</comment>
<comment type="miscellaneous">
    <text evidence="9">During catalysis, the active site Cys acts as a nucleophile attacking the alpha-carbonyl group of tRNA-bound glutamate with the formation of a thioester intermediate between enzyme and glutamate, and the concomitant release of tRNA(Glu). The thioester intermediate is finally reduced by direct hydride transfer from NADPH, to form the product GSA.</text>
</comment>
<dbReference type="CDD" id="cd05213">
    <property type="entry name" value="NAD_bind_Glutamyl_tRNA_reduct"/>
    <property type="match status" value="1"/>
</dbReference>
<keyword evidence="4 9" id="KW-0521">NADP</keyword>
<name>A0A9Q9BK47_9STAP</name>
<evidence type="ECO:0000259" key="15">
    <source>
        <dbReference type="Pfam" id="PF00745"/>
    </source>
</evidence>
<evidence type="ECO:0000256" key="11">
    <source>
        <dbReference type="PIRSR" id="PIRSR000445-2"/>
    </source>
</evidence>
<dbReference type="SUPFAM" id="SSF51735">
    <property type="entry name" value="NAD(P)-binding Rossmann-fold domains"/>
    <property type="match status" value="1"/>
</dbReference>
<evidence type="ECO:0000256" key="1">
    <source>
        <dbReference type="ARBA" id="ARBA00005059"/>
    </source>
</evidence>
<dbReference type="GO" id="GO:0019353">
    <property type="term" value="P:protoporphyrinogen IX biosynthetic process from glutamate"/>
    <property type="evidence" value="ECO:0007669"/>
    <property type="project" value="TreeGrafter"/>
</dbReference>
<dbReference type="Gene3D" id="3.40.50.720">
    <property type="entry name" value="NAD(P)-binding Rossmann-like Domain"/>
    <property type="match status" value="1"/>
</dbReference>
<dbReference type="RefSeq" id="WP_149458452.1">
    <property type="nucleotide sequence ID" value="NZ_CP073809.1"/>
</dbReference>
<comment type="pathway">
    <text evidence="1 9 14">Porphyrin-containing compound metabolism; protoporphyrin-IX biosynthesis; 5-aminolevulinate from L-glutamyl-tRNA(Glu): step 1/2.</text>
</comment>
<dbReference type="Pfam" id="PF01488">
    <property type="entry name" value="Shikimate_DH"/>
    <property type="match status" value="1"/>
</dbReference>
<dbReference type="InterPro" id="IPR036291">
    <property type="entry name" value="NAD(P)-bd_dom_sf"/>
</dbReference>
<evidence type="ECO:0000256" key="2">
    <source>
        <dbReference type="ARBA" id="ARBA00005916"/>
    </source>
</evidence>
<dbReference type="GO" id="GO:0008883">
    <property type="term" value="F:glutamyl-tRNA reductase activity"/>
    <property type="evidence" value="ECO:0007669"/>
    <property type="project" value="UniProtKB-UniRule"/>
</dbReference>
<evidence type="ECO:0000256" key="12">
    <source>
        <dbReference type="PIRSR" id="PIRSR000445-3"/>
    </source>
</evidence>
<evidence type="ECO:0000256" key="6">
    <source>
        <dbReference type="ARBA" id="ARBA00023244"/>
    </source>
</evidence>
<evidence type="ECO:0000313" key="18">
    <source>
        <dbReference type="EMBL" id="KAA1039984.1"/>
    </source>
</evidence>
<feature type="site" description="Important for activity" evidence="9 13">
    <location>
        <position position="99"/>
    </location>
</feature>
<accession>A0A9Q9BK47</accession>
<dbReference type="InterPro" id="IPR036343">
    <property type="entry name" value="GluRdtase_N_sf"/>
</dbReference>
<dbReference type="KEGG" id="mequ:KFV11_07330"/>
<comment type="similarity">
    <text evidence="2 9 14">Belongs to the glutamyl-tRNA reductase family.</text>
</comment>
<proteinExistence type="inferred from homology"/>
<feature type="binding site" evidence="9 11">
    <location>
        <begin position="114"/>
        <end position="116"/>
    </location>
    <ligand>
        <name>substrate</name>
    </ligand>
</feature>
<feature type="binding site" evidence="9 11">
    <location>
        <position position="120"/>
    </location>
    <ligand>
        <name>substrate</name>
    </ligand>
</feature>
<dbReference type="SUPFAM" id="SSF69742">
    <property type="entry name" value="Glutamyl tRNA-reductase catalytic, N-terminal domain"/>
    <property type="match status" value="1"/>
</dbReference>
<feature type="active site" description="Nucleophile" evidence="9 10">
    <location>
        <position position="50"/>
    </location>
</feature>
<evidence type="ECO:0000256" key="4">
    <source>
        <dbReference type="ARBA" id="ARBA00022857"/>
    </source>
</evidence>
<feature type="domain" description="Tetrapyrrole biosynthesis glutamyl-tRNA reductase dimerisation" evidence="15">
    <location>
        <begin position="321"/>
        <end position="419"/>
    </location>
</feature>
<evidence type="ECO:0000256" key="13">
    <source>
        <dbReference type="PIRSR" id="PIRSR000445-4"/>
    </source>
</evidence>
<dbReference type="AlphaFoldDB" id="A0A9Q9BK47"/>
<evidence type="ECO:0000256" key="3">
    <source>
        <dbReference type="ARBA" id="ARBA00012970"/>
    </source>
</evidence>
<evidence type="ECO:0000313" key="20">
    <source>
        <dbReference type="Proteomes" id="UP000295735"/>
    </source>
</evidence>
<sequence length="446" mass="50061">MHIVVVSVNHRTADVSLREKLTFSELNIEEAHQTLINQKSVFEGIIVSTCNRTEIYAVVDQLHTGRYYIQSFLAEWFDVALEVVKSVTTVKVDDEAVAHLYNVTAGLDSIVLGETQILGQIRDSFLMAQSEGTTGTIFNKLFKEAITLAKRAHSETDISSKAVSVSYAAVELSKKVLGTLNDKRILIIGAGEMAELALENLSGSGAEHITVINRTPEKAVSLAHKFGGRHMMISELQCALMNSDIVISSTSARDYIITEEMMSGLMRMRPSHPIVLIDIAVPRDIDPMVGRLDLVFNYDVDDLKGLVDANLAEREKAAEKIRLMIDTSVLQFTEWVNMLGVVPVITALREKALRIQETTMESIERKMPDLSDRDRKVISKHMKSVINQMLKDPIQQAKELSGHNNRSEELQFFQEIFNITTEVEIINERENYNIKSFRGQLEPRNG</sequence>
<reference evidence="18 20" key="1">
    <citation type="submission" date="2019-09" db="EMBL/GenBank/DDBJ databases">
        <authorList>
            <person name="Mazhar S."/>
            <person name="Altermann E."/>
            <person name="Hill C."/>
            <person name="Mcauliffe O."/>
        </authorList>
    </citation>
    <scope>NUCLEOTIDE SEQUENCE [LARGE SCALE GENOMIC DNA]</scope>
    <source>
        <strain evidence="18 20">ATCC 51831</strain>
    </source>
</reference>
<keyword evidence="5 9" id="KW-0560">Oxidoreductase</keyword>
<evidence type="ECO:0000256" key="10">
    <source>
        <dbReference type="PIRSR" id="PIRSR000445-1"/>
    </source>
</evidence>
<dbReference type="InterPro" id="IPR015896">
    <property type="entry name" value="4pyrrol_synth_GluRdtase_dimer"/>
</dbReference>
<dbReference type="EMBL" id="CP073809">
    <property type="protein sequence ID" value="UTH13083.1"/>
    <property type="molecule type" value="Genomic_DNA"/>
</dbReference>
<gene>
    <name evidence="9" type="primary">hemA</name>
    <name evidence="18" type="ORF">ERX35_003070</name>
    <name evidence="19" type="ORF">KFV11_07330</name>
</gene>
<dbReference type="Gene3D" id="3.30.460.30">
    <property type="entry name" value="Glutamyl-tRNA reductase, N-terminal domain"/>
    <property type="match status" value="1"/>
</dbReference>
<evidence type="ECO:0000313" key="19">
    <source>
        <dbReference type="EMBL" id="UTH13083.1"/>
    </source>
</evidence>
<dbReference type="InterPro" id="IPR006151">
    <property type="entry name" value="Shikm_DH/Glu-tRNA_Rdtase"/>
</dbReference>
<dbReference type="OrthoDB" id="110209at2"/>
<evidence type="ECO:0000256" key="14">
    <source>
        <dbReference type="RuleBase" id="RU000584"/>
    </source>
</evidence>
<evidence type="ECO:0000313" key="21">
    <source>
        <dbReference type="Proteomes" id="UP001057381"/>
    </source>
</evidence>